<protein>
    <submittedName>
        <fullName evidence="2">Uncharacterized protein</fullName>
    </submittedName>
</protein>
<evidence type="ECO:0000313" key="2">
    <source>
        <dbReference type="EMBL" id="KAJ8444607.1"/>
    </source>
</evidence>
<dbReference type="Proteomes" id="UP001153076">
    <property type="component" value="Unassembled WGS sequence"/>
</dbReference>
<comment type="caution">
    <text evidence="2">The sequence shown here is derived from an EMBL/GenBank/DDBJ whole genome shotgun (WGS) entry which is preliminary data.</text>
</comment>
<reference evidence="2" key="1">
    <citation type="submission" date="2022-04" db="EMBL/GenBank/DDBJ databases">
        <title>Carnegiea gigantea Genome sequencing and assembly v2.</title>
        <authorList>
            <person name="Copetti D."/>
            <person name="Sanderson M.J."/>
            <person name="Burquez A."/>
            <person name="Wojciechowski M.F."/>
        </authorList>
    </citation>
    <scope>NUCLEOTIDE SEQUENCE</scope>
    <source>
        <strain evidence="2">SGP5-SGP5p</strain>
        <tissue evidence="2">Aerial part</tissue>
    </source>
</reference>
<feature type="compositionally biased region" description="Basic and acidic residues" evidence="1">
    <location>
        <begin position="170"/>
        <end position="186"/>
    </location>
</feature>
<gene>
    <name evidence="2" type="ORF">Cgig2_023670</name>
</gene>
<feature type="region of interest" description="Disordered" evidence="1">
    <location>
        <begin position="102"/>
        <end position="121"/>
    </location>
</feature>
<evidence type="ECO:0000313" key="3">
    <source>
        <dbReference type="Proteomes" id="UP001153076"/>
    </source>
</evidence>
<feature type="compositionally biased region" description="Basic and acidic residues" evidence="1">
    <location>
        <begin position="112"/>
        <end position="121"/>
    </location>
</feature>
<evidence type="ECO:0000256" key="1">
    <source>
        <dbReference type="SAM" id="MobiDB-lite"/>
    </source>
</evidence>
<dbReference type="EMBL" id="JAKOGI010000092">
    <property type="protein sequence ID" value="KAJ8444607.1"/>
    <property type="molecule type" value="Genomic_DNA"/>
</dbReference>
<accession>A0A9Q1KJX2</accession>
<dbReference type="AlphaFoldDB" id="A0A9Q1KJX2"/>
<feature type="region of interest" description="Disordered" evidence="1">
    <location>
        <begin position="160"/>
        <end position="186"/>
    </location>
</feature>
<organism evidence="2 3">
    <name type="scientific">Carnegiea gigantea</name>
    <dbReference type="NCBI Taxonomy" id="171969"/>
    <lineage>
        <taxon>Eukaryota</taxon>
        <taxon>Viridiplantae</taxon>
        <taxon>Streptophyta</taxon>
        <taxon>Embryophyta</taxon>
        <taxon>Tracheophyta</taxon>
        <taxon>Spermatophyta</taxon>
        <taxon>Magnoliopsida</taxon>
        <taxon>eudicotyledons</taxon>
        <taxon>Gunneridae</taxon>
        <taxon>Pentapetalae</taxon>
        <taxon>Caryophyllales</taxon>
        <taxon>Cactineae</taxon>
        <taxon>Cactaceae</taxon>
        <taxon>Cactoideae</taxon>
        <taxon>Echinocereeae</taxon>
        <taxon>Carnegiea</taxon>
    </lineage>
</organism>
<sequence>MESCHRLYPTPLRVSTMVSAHTYQISLQKNYNFGGGVLRVNTLELLNLLKRGGLREPKGPKKRSQLAEINRTEGPNAATLHCQWPMSTAQLVRRMIKEGKTPTPSALFARGHSKEDPKSGKVFIDDRSKALWEKQEAFKVERGIEEGTQEAEKLYYELQADLKSTQEQPDEQKKSVDDQRRQFGKM</sequence>
<name>A0A9Q1KJX2_9CARY</name>
<proteinExistence type="predicted"/>
<keyword evidence="3" id="KW-1185">Reference proteome</keyword>